<keyword evidence="4 7" id="KW-0812">Transmembrane</keyword>
<keyword evidence="3" id="KW-1003">Cell membrane</keyword>
<evidence type="ECO:0000256" key="4">
    <source>
        <dbReference type="ARBA" id="ARBA00022692"/>
    </source>
</evidence>
<reference evidence="9" key="1">
    <citation type="submission" date="2021-10" db="EMBL/GenBank/DDBJ databases">
        <title>Anaerobic single-cell dispensing facilitates the cultivation of human gut bacteria.</title>
        <authorList>
            <person name="Afrizal A."/>
        </authorList>
    </citation>
    <scope>NUCLEOTIDE SEQUENCE</scope>
    <source>
        <strain evidence="9">CLA-AA-H274</strain>
    </source>
</reference>
<dbReference type="Pfam" id="PF00528">
    <property type="entry name" value="BPD_transp_1"/>
    <property type="match status" value="1"/>
</dbReference>
<evidence type="ECO:0000256" key="6">
    <source>
        <dbReference type="ARBA" id="ARBA00023136"/>
    </source>
</evidence>
<dbReference type="AlphaFoldDB" id="A0AAE3DIP0"/>
<dbReference type="GO" id="GO:0055085">
    <property type="term" value="P:transmembrane transport"/>
    <property type="evidence" value="ECO:0007669"/>
    <property type="project" value="InterPro"/>
</dbReference>
<dbReference type="InterPro" id="IPR000515">
    <property type="entry name" value="MetI-like"/>
</dbReference>
<comment type="caution">
    <text evidence="9">The sequence shown here is derived from an EMBL/GenBank/DDBJ whole genome shotgun (WGS) entry which is preliminary data.</text>
</comment>
<organism evidence="9 10">
    <name type="scientific">Brotaphodocola catenula</name>
    <dbReference type="NCBI Taxonomy" id="2885361"/>
    <lineage>
        <taxon>Bacteria</taxon>
        <taxon>Bacillati</taxon>
        <taxon>Bacillota</taxon>
        <taxon>Clostridia</taxon>
        <taxon>Lachnospirales</taxon>
        <taxon>Lachnospiraceae</taxon>
        <taxon>Brotaphodocola</taxon>
    </lineage>
</organism>
<dbReference type="GO" id="GO:0005886">
    <property type="term" value="C:plasma membrane"/>
    <property type="evidence" value="ECO:0007669"/>
    <property type="project" value="UniProtKB-SubCell"/>
</dbReference>
<evidence type="ECO:0000313" key="10">
    <source>
        <dbReference type="Proteomes" id="UP001198962"/>
    </source>
</evidence>
<dbReference type="Proteomes" id="UP001198962">
    <property type="component" value="Unassembled WGS sequence"/>
</dbReference>
<dbReference type="PANTHER" id="PTHR43005:SF1">
    <property type="entry name" value="SPERMIDINE_PUTRESCINE TRANSPORT SYSTEM PERMEASE PROTEIN"/>
    <property type="match status" value="1"/>
</dbReference>
<evidence type="ECO:0000259" key="8">
    <source>
        <dbReference type="PROSITE" id="PS50928"/>
    </source>
</evidence>
<proteinExistence type="inferred from homology"/>
<evidence type="ECO:0000256" key="7">
    <source>
        <dbReference type="RuleBase" id="RU363032"/>
    </source>
</evidence>
<dbReference type="PROSITE" id="PS50928">
    <property type="entry name" value="ABC_TM1"/>
    <property type="match status" value="1"/>
</dbReference>
<sequence>MREKTKKRRPDEYSFQRNIHGYLLIAPAILAILLLSVYPLLQGIWISLLNYDMTKANAPNFGTFAGLKNYLVVFANSKYRNAVMNSVVWTLVNIVIQLALAMGVALILNEKLKGRGVFRTMALLPWAIPAAISALTFSALYDTKIGVFNAILIRFGILKEGYSFLGNVTSAMPAVIVANVWKSTPFLMIFILAALQGVSYDMYESGAIDGAGKLKRFLYITLPNIKEPMAVAVILNLISIFNNFNAIWLLTKGGPLDSTEIMYTYAYRQAFVDHKFGYAAATSVVIFIVIAILTVIYVKMISSDREGRR</sequence>
<dbReference type="SUPFAM" id="SSF161098">
    <property type="entry name" value="MetI-like"/>
    <property type="match status" value="1"/>
</dbReference>
<keyword evidence="10" id="KW-1185">Reference proteome</keyword>
<dbReference type="InterPro" id="IPR035906">
    <property type="entry name" value="MetI-like_sf"/>
</dbReference>
<evidence type="ECO:0000313" key="9">
    <source>
        <dbReference type="EMBL" id="MCC2165225.1"/>
    </source>
</evidence>
<comment type="similarity">
    <text evidence="7">Belongs to the binding-protein-dependent transport system permease family.</text>
</comment>
<feature type="transmembrane region" description="Helical" evidence="7">
    <location>
        <begin position="87"/>
        <end position="108"/>
    </location>
</feature>
<evidence type="ECO:0000256" key="1">
    <source>
        <dbReference type="ARBA" id="ARBA00004651"/>
    </source>
</evidence>
<dbReference type="Gene3D" id="1.10.3720.10">
    <property type="entry name" value="MetI-like"/>
    <property type="match status" value="1"/>
</dbReference>
<evidence type="ECO:0000256" key="5">
    <source>
        <dbReference type="ARBA" id="ARBA00022989"/>
    </source>
</evidence>
<evidence type="ECO:0000256" key="3">
    <source>
        <dbReference type="ARBA" id="ARBA00022475"/>
    </source>
</evidence>
<feature type="domain" description="ABC transmembrane type-1" evidence="8">
    <location>
        <begin position="83"/>
        <end position="297"/>
    </location>
</feature>
<evidence type="ECO:0000256" key="2">
    <source>
        <dbReference type="ARBA" id="ARBA00022448"/>
    </source>
</evidence>
<feature type="transmembrane region" description="Helical" evidence="7">
    <location>
        <begin position="276"/>
        <end position="298"/>
    </location>
</feature>
<accession>A0AAE3DIP0</accession>
<keyword evidence="5 7" id="KW-1133">Transmembrane helix</keyword>
<dbReference type="RefSeq" id="WP_308451588.1">
    <property type="nucleotide sequence ID" value="NZ_JAJEPU010000028.1"/>
</dbReference>
<feature type="transmembrane region" description="Helical" evidence="7">
    <location>
        <begin position="229"/>
        <end position="250"/>
    </location>
</feature>
<feature type="transmembrane region" description="Helical" evidence="7">
    <location>
        <begin position="120"/>
        <end position="141"/>
    </location>
</feature>
<keyword evidence="2 7" id="KW-0813">Transport</keyword>
<dbReference type="EMBL" id="JAJEPU010000028">
    <property type="protein sequence ID" value="MCC2165225.1"/>
    <property type="molecule type" value="Genomic_DNA"/>
</dbReference>
<name>A0AAE3DIP0_9FIRM</name>
<gene>
    <name evidence="9" type="ORF">LKD32_10115</name>
</gene>
<protein>
    <submittedName>
        <fullName evidence="9">Sugar ABC transporter permease</fullName>
    </submittedName>
</protein>
<dbReference type="PANTHER" id="PTHR43005">
    <property type="entry name" value="BLR7065 PROTEIN"/>
    <property type="match status" value="1"/>
</dbReference>
<comment type="subcellular location">
    <subcellularLocation>
        <location evidence="1 7">Cell membrane</location>
        <topology evidence="1 7">Multi-pass membrane protein</topology>
    </subcellularLocation>
</comment>
<feature type="transmembrane region" description="Helical" evidence="7">
    <location>
        <begin position="21"/>
        <end position="41"/>
    </location>
</feature>
<keyword evidence="6 7" id="KW-0472">Membrane</keyword>
<dbReference type="CDD" id="cd06261">
    <property type="entry name" value="TM_PBP2"/>
    <property type="match status" value="1"/>
</dbReference>